<evidence type="ECO:0000259" key="2">
    <source>
        <dbReference type="Pfam" id="PF01523"/>
    </source>
</evidence>
<evidence type="ECO:0000256" key="1">
    <source>
        <dbReference type="ARBA" id="ARBA00005836"/>
    </source>
</evidence>
<organism evidence="5 6">
    <name type="scientific">Litorimonas taeanensis</name>
    <dbReference type="NCBI Taxonomy" id="568099"/>
    <lineage>
        <taxon>Bacteria</taxon>
        <taxon>Pseudomonadati</taxon>
        <taxon>Pseudomonadota</taxon>
        <taxon>Alphaproteobacteria</taxon>
        <taxon>Maricaulales</taxon>
        <taxon>Robiginitomaculaceae</taxon>
    </lineage>
</organism>
<dbReference type="InterPro" id="IPR045569">
    <property type="entry name" value="Metalloprtase-TldD/E_C"/>
</dbReference>
<dbReference type="RefSeq" id="WP_121101725.1">
    <property type="nucleotide sequence ID" value="NZ_RBII01000002.1"/>
</dbReference>
<dbReference type="GO" id="GO:0006508">
    <property type="term" value="P:proteolysis"/>
    <property type="evidence" value="ECO:0007669"/>
    <property type="project" value="InterPro"/>
</dbReference>
<dbReference type="PANTHER" id="PTHR43421">
    <property type="entry name" value="METALLOPROTEASE PMBA"/>
    <property type="match status" value="1"/>
</dbReference>
<dbReference type="AlphaFoldDB" id="A0A420WE77"/>
<dbReference type="PANTHER" id="PTHR43421:SF1">
    <property type="entry name" value="METALLOPROTEASE PMBA"/>
    <property type="match status" value="1"/>
</dbReference>
<evidence type="ECO:0000313" key="5">
    <source>
        <dbReference type="EMBL" id="RKQ69288.1"/>
    </source>
</evidence>
<accession>A0A420WE77</accession>
<dbReference type="InterPro" id="IPR045570">
    <property type="entry name" value="Metalloprtase-TldD/E_cen_dom"/>
</dbReference>
<keyword evidence="6" id="KW-1185">Reference proteome</keyword>
<feature type="domain" description="Metalloprotease TldD/E C-terminal" evidence="3">
    <location>
        <begin position="241"/>
        <end position="457"/>
    </location>
</feature>
<dbReference type="InterPro" id="IPR047657">
    <property type="entry name" value="PmbA"/>
</dbReference>
<dbReference type="OrthoDB" id="9803618at2"/>
<dbReference type="Proteomes" id="UP000282211">
    <property type="component" value="Unassembled WGS sequence"/>
</dbReference>
<gene>
    <name evidence="5" type="ORF">DES40_2087</name>
</gene>
<dbReference type="GO" id="GO:0008237">
    <property type="term" value="F:metallopeptidase activity"/>
    <property type="evidence" value="ECO:0007669"/>
    <property type="project" value="InterPro"/>
</dbReference>
<comment type="similarity">
    <text evidence="1">Belongs to the peptidase U62 family.</text>
</comment>
<dbReference type="InterPro" id="IPR002510">
    <property type="entry name" value="Metalloprtase-TldD/E_N"/>
</dbReference>
<feature type="domain" description="Metalloprotease TldD/E central" evidence="4">
    <location>
        <begin position="132"/>
        <end position="234"/>
    </location>
</feature>
<dbReference type="Pfam" id="PF01523">
    <property type="entry name" value="PmbA_TldD_1st"/>
    <property type="match status" value="1"/>
</dbReference>
<comment type="caution">
    <text evidence="5">The sequence shown here is derived from an EMBL/GenBank/DDBJ whole genome shotgun (WGS) entry which is preliminary data.</text>
</comment>
<protein>
    <submittedName>
        <fullName evidence="5">PmbA protein</fullName>
    </submittedName>
</protein>
<dbReference type="Pfam" id="PF19290">
    <property type="entry name" value="PmbA_TldD_2nd"/>
    <property type="match status" value="1"/>
</dbReference>
<sequence length="459" mass="48424">MQKTNTPSDALLTEALAPTLETLLGFAKQAGAQSCDAVATHGRSLSVAVREGELEDVDNSEGRDVGLRVIIDGRQACVSSSDMSEASLKMLAERAVAMAKLAPKDPYCGLPDKALLSSLESRPDLELFDPTLRSPEALKEKALEVEAATLAVNGVSQAEGASANWASSAIYFATSDGFGAGWKSSRHGLSVTAIAERNGEMERDYDYDGTRWLSDLRTPDEIGRHAGERSVARLGSRQISSGTYPVIFEERLSGSLVSAFLGAINGNAIARGVSFLKDKMGEEAFGKHIQIIDDPHMVRGQGSRPWDGEGLAARKQQLVKDGILQTWLLNSAAGRQLGLASTGHATRGIGAPPGISATNSFLAPGTHTLDALIKDMNEGLLITEMFGPSLNSNTGDYSVGVAGVKIENGERAYPVSEVTIAGNLNDVFKTFIPANDIRFDGATNAPSLLAEGMTVAGSS</sequence>
<dbReference type="GO" id="GO:0005829">
    <property type="term" value="C:cytosol"/>
    <property type="evidence" value="ECO:0007669"/>
    <property type="project" value="TreeGrafter"/>
</dbReference>
<dbReference type="SUPFAM" id="SSF111283">
    <property type="entry name" value="Putative modulator of DNA gyrase, PmbA/TldD"/>
    <property type="match status" value="1"/>
</dbReference>
<proteinExistence type="inferred from homology"/>
<dbReference type="Pfam" id="PF19289">
    <property type="entry name" value="PmbA_TldD_3rd"/>
    <property type="match status" value="1"/>
</dbReference>
<dbReference type="InterPro" id="IPR035068">
    <property type="entry name" value="TldD/PmbA_N"/>
</dbReference>
<evidence type="ECO:0000313" key="6">
    <source>
        <dbReference type="Proteomes" id="UP000282211"/>
    </source>
</evidence>
<evidence type="ECO:0000259" key="4">
    <source>
        <dbReference type="Pfam" id="PF19290"/>
    </source>
</evidence>
<name>A0A420WE77_9PROT</name>
<dbReference type="Gene3D" id="3.30.2290.10">
    <property type="entry name" value="PmbA/TldD superfamily"/>
    <property type="match status" value="1"/>
</dbReference>
<feature type="domain" description="Metalloprotease TldD/E N-terminal" evidence="2">
    <location>
        <begin position="35"/>
        <end position="99"/>
    </location>
</feature>
<dbReference type="InterPro" id="IPR036059">
    <property type="entry name" value="TldD/PmbA_sf"/>
</dbReference>
<reference evidence="5 6" key="1">
    <citation type="submission" date="2018-10" db="EMBL/GenBank/DDBJ databases">
        <title>Genomic Encyclopedia of Type Strains, Phase IV (KMG-IV): sequencing the most valuable type-strain genomes for metagenomic binning, comparative biology and taxonomic classification.</title>
        <authorList>
            <person name="Goeker M."/>
        </authorList>
    </citation>
    <scope>NUCLEOTIDE SEQUENCE [LARGE SCALE GENOMIC DNA]</scope>
    <source>
        <strain evidence="5 6">DSM 22008</strain>
    </source>
</reference>
<evidence type="ECO:0000259" key="3">
    <source>
        <dbReference type="Pfam" id="PF19289"/>
    </source>
</evidence>
<dbReference type="InParanoid" id="A0A420WE77"/>
<dbReference type="FunCoup" id="A0A420WE77">
    <property type="interactions" value="156"/>
</dbReference>
<dbReference type="EMBL" id="RBII01000002">
    <property type="protein sequence ID" value="RKQ69288.1"/>
    <property type="molecule type" value="Genomic_DNA"/>
</dbReference>